<gene>
    <name evidence="3" type="ORF">D3H66_19790</name>
</gene>
<comment type="caution">
    <text evidence="3">The sequence shown here is derived from an EMBL/GenBank/DDBJ whole genome shotgun (WGS) entry which is preliminary data.</text>
</comment>
<dbReference type="EMBL" id="VTZD01000025">
    <property type="protein sequence ID" value="KAA1141809.1"/>
    <property type="molecule type" value="Genomic_DNA"/>
</dbReference>
<accession>A0A5B0SX04</accession>
<dbReference type="AlphaFoldDB" id="A0A5B0SX04"/>
<sequence length="112" mass="12709">MPILLKAALTALLVIPLSTIAGEKVTLRCPDRGWAEVTFHLFQHVSVLWENNSFYVSDARRSQSNKFYTFTNRDVLSVKNGFQFIYADSGRAVSCSILSRVPTQDLRLETLR</sequence>
<proteinExistence type="predicted"/>
<feature type="signal peptide" evidence="1">
    <location>
        <begin position="1"/>
        <end position="21"/>
    </location>
</feature>
<evidence type="ECO:0000256" key="1">
    <source>
        <dbReference type="SAM" id="SignalP"/>
    </source>
</evidence>
<keyword evidence="1" id="KW-0732">Signal</keyword>
<dbReference type="RefSeq" id="WP_032942992.1">
    <property type="nucleotide sequence ID" value="NZ_CP022311.1"/>
</dbReference>
<dbReference type="InterPro" id="IPR007110">
    <property type="entry name" value="Ig-like_dom"/>
</dbReference>
<organism evidence="3 4">
    <name type="scientific">Citrobacter portucalensis</name>
    <dbReference type="NCBI Taxonomy" id="1639133"/>
    <lineage>
        <taxon>Bacteria</taxon>
        <taxon>Pseudomonadati</taxon>
        <taxon>Pseudomonadota</taxon>
        <taxon>Gammaproteobacteria</taxon>
        <taxon>Enterobacterales</taxon>
        <taxon>Enterobacteriaceae</taxon>
        <taxon>Citrobacter</taxon>
        <taxon>Citrobacter freundii complex</taxon>
    </lineage>
</organism>
<evidence type="ECO:0000313" key="3">
    <source>
        <dbReference type="EMBL" id="KAA1141809.1"/>
    </source>
</evidence>
<dbReference type="PROSITE" id="PS50835">
    <property type="entry name" value="IG_LIKE"/>
    <property type="match status" value="1"/>
</dbReference>
<evidence type="ECO:0000313" key="4">
    <source>
        <dbReference type="Proteomes" id="UP000323297"/>
    </source>
</evidence>
<evidence type="ECO:0000259" key="2">
    <source>
        <dbReference type="PROSITE" id="PS50835"/>
    </source>
</evidence>
<feature type="domain" description="Ig-like" evidence="2">
    <location>
        <begin position="2"/>
        <end position="97"/>
    </location>
</feature>
<name>A0A5B0SX04_9ENTR</name>
<reference evidence="3 4" key="1">
    <citation type="submission" date="2019-08" db="EMBL/GenBank/DDBJ databases">
        <title>Draft genome sequence of Citrobacter portucalensis strain isolated from green turtle.</title>
        <authorList>
            <person name="Fernandes M.R."/>
            <person name="Sellera F.P."/>
            <person name="Goldeberg D.W."/>
            <person name="Costa D.C."/>
            <person name="Lincopan N."/>
        </authorList>
    </citation>
    <scope>NUCLEOTIDE SEQUENCE [LARGE SCALE GENOMIC DNA]</scope>
    <source>
        <strain evidence="3 4">TV06</strain>
    </source>
</reference>
<protein>
    <recommendedName>
        <fullName evidence="2">Ig-like domain-containing protein</fullName>
    </recommendedName>
</protein>
<feature type="chain" id="PRO_5023072543" description="Ig-like domain-containing protein" evidence="1">
    <location>
        <begin position="22"/>
        <end position="112"/>
    </location>
</feature>
<dbReference type="Proteomes" id="UP000323297">
    <property type="component" value="Unassembled WGS sequence"/>
</dbReference>